<sequence>MESESLKKKGFRERFLQKKILLILLVLVVVVGGGGYAAMEVASGNPAFCANCHNMQPYYDSWSNSNLLAKKHADAKVNCHDCHEPSFSQQAEEGFKYVTGDFEEPMQQQKFPKEMCLKCHDYEKVKAKTSSDKYNPHDSHNGEQECYTCHSMHRQSTVQCAQCHSAAWMKNLDGSWKKGK</sequence>
<dbReference type="SUPFAM" id="SSF48695">
    <property type="entry name" value="Multiheme cytochromes"/>
    <property type="match status" value="1"/>
</dbReference>
<dbReference type="Proteomes" id="UP000216052">
    <property type="component" value="Chromosome"/>
</dbReference>
<evidence type="ECO:0000259" key="7">
    <source>
        <dbReference type="Pfam" id="PF14537"/>
    </source>
</evidence>
<reference evidence="8" key="1">
    <citation type="submission" date="2024-05" db="EMBL/GenBank/DDBJ databases">
        <title>Isolation and characterization of Sporomusa carbonis sp. nov., a carboxydotrophic hydrogenogen in the genus of Sporomusa isolated from a charcoal burning pile.</title>
        <authorList>
            <person name="Boeer T."/>
            <person name="Rosenbaum F."/>
            <person name="Eysell L."/>
            <person name="Mueller V."/>
            <person name="Daniel R."/>
            <person name="Poehlein A."/>
        </authorList>
    </citation>
    <scope>NUCLEOTIDE SEQUENCE [LARGE SCALE GENOMIC DNA]</scope>
    <source>
        <strain evidence="8">DSM 3132</strain>
    </source>
</reference>
<feature type="domain" description="Tetrahaem cytochrome" evidence="7">
    <location>
        <begin position="72"/>
        <end position="165"/>
    </location>
</feature>
<organism evidence="8 9">
    <name type="scientific">Sporomusa acidovorans (strain ATCC 49682 / DSM 3132 / Mol)</name>
    <dbReference type="NCBI Taxonomy" id="1123286"/>
    <lineage>
        <taxon>Bacteria</taxon>
        <taxon>Bacillati</taxon>
        <taxon>Bacillota</taxon>
        <taxon>Negativicutes</taxon>
        <taxon>Selenomonadales</taxon>
        <taxon>Sporomusaceae</taxon>
        <taxon>Sporomusa</taxon>
    </lineage>
</organism>
<keyword evidence="3" id="KW-0349">Heme</keyword>
<name>A0ABZ3J026_SPOA4</name>
<dbReference type="RefSeq" id="WP_093794556.1">
    <property type="nucleotide sequence ID" value="NZ_CP155571.1"/>
</dbReference>
<dbReference type="InterPro" id="IPR036280">
    <property type="entry name" value="Multihaem_cyt_sf"/>
</dbReference>
<keyword evidence="4" id="KW-0479">Metal-binding</keyword>
<keyword evidence="6" id="KW-0408">Iron</keyword>
<evidence type="ECO:0000256" key="1">
    <source>
        <dbReference type="ARBA" id="ARBA00004196"/>
    </source>
</evidence>
<evidence type="ECO:0000313" key="8">
    <source>
        <dbReference type="EMBL" id="XFO71678.1"/>
    </source>
</evidence>
<proteinExistence type="predicted"/>
<evidence type="ECO:0000256" key="6">
    <source>
        <dbReference type="ARBA" id="ARBA00023004"/>
    </source>
</evidence>
<evidence type="ECO:0000256" key="4">
    <source>
        <dbReference type="ARBA" id="ARBA00022723"/>
    </source>
</evidence>
<comment type="subcellular location">
    <subcellularLocation>
        <location evidence="1">Cell envelope</location>
    </subcellularLocation>
</comment>
<evidence type="ECO:0000313" key="9">
    <source>
        <dbReference type="Proteomes" id="UP000216052"/>
    </source>
</evidence>
<dbReference type="Pfam" id="PF14537">
    <property type="entry name" value="Cytochrom_c3_2"/>
    <property type="match status" value="1"/>
</dbReference>
<accession>A0ABZ3J026</accession>
<evidence type="ECO:0000256" key="3">
    <source>
        <dbReference type="ARBA" id="ARBA00022617"/>
    </source>
</evidence>
<dbReference type="InterPro" id="IPR038266">
    <property type="entry name" value="NapC/NirT_cytc_sf"/>
</dbReference>
<evidence type="ECO:0000256" key="5">
    <source>
        <dbReference type="ARBA" id="ARBA00022982"/>
    </source>
</evidence>
<keyword evidence="9" id="KW-1185">Reference proteome</keyword>
<evidence type="ECO:0000256" key="2">
    <source>
        <dbReference type="ARBA" id="ARBA00022448"/>
    </source>
</evidence>
<dbReference type="EMBL" id="CP155571">
    <property type="protein sequence ID" value="XFO71678.1"/>
    <property type="molecule type" value="Genomic_DNA"/>
</dbReference>
<gene>
    <name evidence="8" type="ORF">SPACI_017120</name>
</gene>
<keyword evidence="2" id="KW-0813">Transport</keyword>
<dbReference type="Gene3D" id="1.10.3820.10">
    <property type="entry name" value="Di-heme elbow motif domain"/>
    <property type="match status" value="1"/>
</dbReference>
<keyword evidence="5" id="KW-0249">Electron transport</keyword>
<protein>
    <recommendedName>
        <fullName evidence="7">Tetrahaem cytochrome domain-containing protein</fullName>
    </recommendedName>
</protein>
<dbReference type="InterPro" id="IPR012286">
    <property type="entry name" value="Tetrahaem_cytochrome"/>
</dbReference>